<proteinExistence type="predicted"/>
<sequence length="168" mass="18831">MWHVGLTWHTYVACTMTWPTILGAISPVYCTNLIRSNVCKLGSFLKEIDPADNIYLLDLSASKNLLAPEDFNHLSKSIPGKVERVKAFGKDQRKLLSALDENEALSKKFLLLESRLKGLEHDVASSKENIVSLEINRGESNTQIMLLEEEVSKEKLLCDGEAHLAEFT</sequence>
<protein>
    <submittedName>
        <fullName evidence="1">Uncharacterized protein</fullName>
    </submittedName>
</protein>
<name>A0A6A6KS62_HEVBR</name>
<dbReference type="EMBL" id="JAAGAX010000015">
    <property type="protein sequence ID" value="KAF2290269.1"/>
    <property type="molecule type" value="Genomic_DNA"/>
</dbReference>
<accession>A0A6A6KS62</accession>
<keyword evidence="2" id="KW-1185">Reference proteome</keyword>
<evidence type="ECO:0000313" key="2">
    <source>
        <dbReference type="Proteomes" id="UP000467840"/>
    </source>
</evidence>
<gene>
    <name evidence="1" type="ORF">GH714_006928</name>
</gene>
<organism evidence="1 2">
    <name type="scientific">Hevea brasiliensis</name>
    <name type="common">Para rubber tree</name>
    <name type="synonym">Siphonia brasiliensis</name>
    <dbReference type="NCBI Taxonomy" id="3981"/>
    <lineage>
        <taxon>Eukaryota</taxon>
        <taxon>Viridiplantae</taxon>
        <taxon>Streptophyta</taxon>
        <taxon>Embryophyta</taxon>
        <taxon>Tracheophyta</taxon>
        <taxon>Spermatophyta</taxon>
        <taxon>Magnoliopsida</taxon>
        <taxon>eudicotyledons</taxon>
        <taxon>Gunneridae</taxon>
        <taxon>Pentapetalae</taxon>
        <taxon>rosids</taxon>
        <taxon>fabids</taxon>
        <taxon>Malpighiales</taxon>
        <taxon>Euphorbiaceae</taxon>
        <taxon>Crotonoideae</taxon>
        <taxon>Micrandreae</taxon>
        <taxon>Hevea</taxon>
    </lineage>
</organism>
<dbReference type="AlphaFoldDB" id="A0A6A6KS62"/>
<dbReference type="Proteomes" id="UP000467840">
    <property type="component" value="Chromosome 2"/>
</dbReference>
<evidence type="ECO:0000313" key="1">
    <source>
        <dbReference type="EMBL" id="KAF2290269.1"/>
    </source>
</evidence>
<reference evidence="1 2" key="1">
    <citation type="journal article" date="2020" name="Mol. Plant">
        <title>The Chromosome-Based Rubber Tree Genome Provides New Insights into Spurge Genome Evolution and Rubber Biosynthesis.</title>
        <authorList>
            <person name="Liu J."/>
            <person name="Shi C."/>
            <person name="Shi C.C."/>
            <person name="Li W."/>
            <person name="Zhang Q.J."/>
            <person name="Zhang Y."/>
            <person name="Li K."/>
            <person name="Lu H.F."/>
            <person name="Shi C."/>
            <person name="Zhu S.T."/>
            <person name="Xiao Z.Y."/>
            <person name="Nan H."/>
            <person name="Yue Y."/>
            <person name="Zhu X.G."/>
            <person name="Wu Y."/>
            <person name="Hong X.N."/>
            <person name="Fan G.Y."/>
            <person name="Tong Y."/>
            <person name="Zhang D."/>
            <person name="Mao C.L."/>
            <person name="Liu Y.L."/>
            <person name="Hao S.J."/>
            <person name="Liu W.Q."/>
            <person name="Lv M.Q."/>
            <person name="Zhang H.B."/>
            <person name="Liu Y."/>
            <person name="Hu-Tang G.R."/>
            <person name="Wang J.P."/>
            <person name="Wang J.H."/>
            <person name="Sun Y.H."/>
            <person name="Ni S.B."/>
            <person name="Chen W.B."/>
            <person name="Zhang X.C."/>
            <person name="Jiao Y.N."/>
            <person name="Eichler E.E."/>
            <person name="Li G.H."/>
            <person name="Liu X."/>
            <person name="Gao L.Z."/>
        </authorList>
    </citation>
    <scope>NUCLEOTIDE SEQUENCE [LARGE SCALE GENOMIC DNA]</scope>
    <source>
        <strain evidence="2">cv. GT1</strain>
        <tissue evidence="1">Leaf</tissue>
    </source>
</reference>
<comment type="caution">
    <text evidence="1">The sequence shown here is derived from an EMBL/GenBank/DDBJ whole genome shotgun (WGS) entry which is preliminary data.</text>
</comment>